<evidence type="ECO:0000313" key="3">
    <source>
        <dbReference type="Proteomes" id="UP000179164"/>
    </source>
</evidence>
<sequence>MLEHLFGSRTRVKLLRLFLTNPERAYYVRELTRKVGERINSVRRELEHLEGINLLVSRIENQKKYYKVNQEHILFHELKALIVKSQLTLEQDLARGVRSMGKISLLLLSGIFTGIPDAQTDLLIVGKVNRARLARLMNTFKKNFDHAIRYTVMSKKEFEYRNSLTDRFLFTILENKHVTVIDALRKQK</sequence>
<dbReference type="STRING" id="1798543.A2898_01345"/>
<proteinExistence type="predicted"/>
<evidence type="ECO:0000313" key="2">
    <source>
        <dbReference type="EMBL" id="OGY82498.1"/>
    </source>
</evidence>
<dbReference type="InterPro" id="IPR001845">
    <property type="entry name" value="HTH_ArsR_DNA-bd_dom"/>
</dbReference>
<feature type="domain" description="HTH arsR-type" evidence="1">
    <location>
        <begin position="1"/>
        <end position="88"/>
    </location>
</feature>
<reference evidence="2 3" key="1">
    <citation type="journal article" date="2016" name="Nat. Commun.">
        <title>Thousands of microbial genomes shed light on interconnected biogeochemical processes in an aquifer system.</title>
        <authorList>
            <person name="Anantharaman K."/>
            <person name="Brown C.T."/>
            <person name="Hug L.A."/>
            <person name="Sharon I."/>
            <person name="Castelle C.J."/>
            <person name="Probst A.J."/>
            <person name="Thomas B.C."/>
            <person name="Singh A."/>
            <person name="Wilkins M.J."/>
            <person name="Karaoz U."/>
            <person name="Brodie E.L."/>
            <person name="Williams K.H."/>
            <person name="Hubbard S.S."/>
            <person name="Banfield J.F."/>
        </authorList>
    </citation>
    <scope>NUCLEOTIDE SEQUENCE [LARGE SCALE GENOMIC DNA]</scope>
</reference>
<dbReference type="GO" id="GO:0003700">
    <property type="term" value="F:DNA-binding transcription factor activity"/>
    <property type="evidence" value="ECO:0007669"/>
    <property type="project" value="InterPro"/>
</dbReference>
<dbReference type="AlphaFoldDB" id="A0A1G2B016"/>
<organism evidence="2 3">
    <name type="scientific">Candidatus Kerfeldbacteria bacterium RIFCSPLOWO2_01_FULL_48_11</name>
    <dbReference type="NCBI Taxonomy" id="1798543"/>
    <lineage>
        <taxon>Bacteria</taxon>
        <taxon>Candidatus Kerfeldiibacteriota</taxon>
    </lineage>
</organism>
<dbReference type="Proteomes" id="UP000179164">
    <property type="component" value="Unassembled WGS sequence"/>
</dbReference>
<dbReference type="PROSITE" id="PS50987">
    <property type="entry name" value="HTH_ARSR_2"/>
    <property type="match status" value="1"/>
</dbReference>
<dbReference type="InterPro" id="IPR036390">
    <property type="entry name" value="WH_DNA-bd_sf"/>
</dbReference>
<dbReference type="Gene3D" id="1.10.10.10">
    <property type="entry name" value="Winged helix-like DNA-binding domain superfamily/Winged helix DNA-binding domain"/>
    <property type="match status" value="1"/>
</dbReference>
<protein>
    <recommendedName>
        <fullName evidence="1">HTH arsR-type domain-containing protein</fullName>
    </recommendedName>
</protein>
<name>A0A1G2B016_9BACT</name>
<dbReference type="EMBL" id="MHKE01000019">
    <property type="protein sequence ID" value="OGY82498.1"/>
    <property type="molecule type" value="Genomic_DNA"/>
</dbReference>
<dbReference type="InterPro" id="IPR036388">
    <property type="entry name" value="WH-like_DNA-bd_sf"/>
</dbReference>
<evidence type="ECO:0000259" key="1">
    <source>
        <dbReference type="PROSITE" id="PS50987"/>
    </source>
</evidence>
<comment type="caution">
    <text evidence="2">The sequence shown here is derived from an EMBL/GenBank/DDBJ whole genome shotgun (WGS) entry which is preliminary data.</text>
</comment>
<accession>A0A1G2B016</accession>
<dbReference type="SUPFAM" id="SSF46785">
    <property type="entry name" value="Winged helix' DNA-binding domain"/>
    <property type="match status" value="1"/>
</dbReference>
<gene>
    <name evidence="2" type="ORF">A2898_01345</name>
</gene>